<proteinExistence type="predicted"/>
<keyword evidence="2" id="KW-1185">Reference proteome</keyword>
<name>A0ABT1SD30_9FIRM</name>
<sequence>MLTEDQVIGYFCDYLIANGYEVRQALSTKEKGIDVIAEKDGMNIKAEAKGATSALTISNRYGIEFSKNQVRNHVSVGLSMISKLMTKDNDHNIDYAFVLPDNNNHINEIESIRLVIRRLCIKVFFVNEDGGVRELI</sequence>
<comment type="caution">
    <text evidence="1">The sequence shown here is derived from an EMBL/GenBank/DDBJ whole genome shotgun (WGS) entry which is preliminary data.</text>
</comment>
<dbReference type="EMBL" id="JANGAC010000012">
    <property type="protein sequence ID" value="MCQ4924385.1"/>
    <property type="molecule type" value="Genomic_DNA"/>
</dbReference>
<dbReference type="RefSeq" id="WP_256312135.1">
    <property type="nucleotide sequence ID" value="NZ_JANGAC010000012.1"/>
</dbReference>
<accession>A0ABT1SD30</accession>
<gene>
    <name evidence="1" type="ORF">NE686_14880</name>
</gene>
<reference evidence="1 2" key="1">
    <citation type="submission" date="2022-06" db="EMBL/GenBank/DDBJ databases">
        <title>Isolation of gut microbiota from human fecal samples.</title>
        <authorList>
            <person name="Pamer E.G."/>
            <person name="Barat B."/>
            <person name="Waligurski E."/>
            <person name="Medina S."/>
            <person name="Paddock L."/>
            <person name="Mostad J."/>
        </authorList>
    </citation>
    <scope>NUCLEOTIDE SEQUENCE [LARGE SCALE GENOMIC DNA]</scope>
    <source>
        <strain evidence="1 2">DFI.7.95</strain>
    </source>
</reference>
<protein>
    <recommendedName>
        <fullName evidence="3">Restriction endonuclease type IV Mrr domain-containing protein</fullName>
    </recommendedName>
</protein>
<evidence type="ECO:0000313" key="1">
    <source>
        <dbReference type="EMBL" id="MCQ4924385.1"/>
    </source>
</evidence>
<organism evidence="1 2">
    <name type="scientific">Tissierella carlieri</name>
    <dbReference type="NCBI Taxonomy" id="689904"/>
    <lineage>
        <taxon>Bacteria</taxon>
        <taxon>Bacillati</taxon>
        <taxon>Bacillota</taxon>
        <taxon>Tissierellia</taxon>
        <taxon>Tissierellales</taxon>
        <taxon>Tissierellaceae</taxon>
        <taxon>Tissierella</taxon>
    </lineage>
</organism>
<evidence type="ECO:0000313" key="2">
    <source>
        <dbReference type="Proteomes" id="UP001524478"/>
    </source>
</evidence>
<evidence type="ECO:0008006" key="3">
    <source>
        <dbReference type="Google" id="ProtNLM"/>
    </source>
</evidence>
<dbReference type="Proteomes" id="UP001524478">
    <property type="component" value="Unassembled WGS sequence"/>
</dbReference>